<evidence type="ECO:0000313" key="2">
    <source>
        <dbReference type="Proteomes" id="UP001162060"/>
    </source>
</evidence>
<dbReference type="EMBL" id="CAKLBY020000058">
    <property type="protein sequence ID" value="CAK7921582.1"/>
    <property type="molecule type" value="Genomic_DNA"/>
</dbReference>
<gene>
    <name evidence="1" type="ORF">PM001_LOCUS7214</name>
</gene>
<proteinExistence type="predicted"/>
<protein>
    <submittedName>
        <fullName evidence="1">Uncharacterized protein</fullName>
    </submittedName>
</protein>
<comment type="caution">
    <text evidence="1">The sequence shown here is derived from an EMBL/GenBank/DDBJ whole genome shotgun (WGS) entry which is preliminary data.</text>
</comment>
<dbReference type="Proteomes" id="UP001162060">
    <property type="component" value="Unassembled WGS sequence"/>
</dbReference>
<name>A0AAV1TM64_9STRA</name>
<dbReference type="Pfam" id="PF14223">
    <property type="entry name" value="Retrotran_gag_2"/>
    <property type="match status" value="1"/>
</dbReference>
<reference evidence="1" key="1">
    <citation type="submission" date="2024-01" db="EMBL/GenBank/DDBJ databases">
        <authorList>
            <person name="Webb A."/>
        </authorList>
    </citation>
    <scope>NUCLEOTIDE SEQUENCE</scope>
    <source>
        <strain evidence="1">Pm1</strain>
    </source>
</reference>
<sequence length="91" mass="10836">MRRQLHEFKVQKGVSVMEHFLKFDELCLSMQAIEDEVSRDEKLVILLGNLSEEYNHIVKIIENVMDIDLYIAKEMLRREYGVIISKDKNEH</sequence>
<evidence type="ECO:0000313" key="1">
    <source>
        <dbReference type="EMBL" id="CAK7921582.1"/>
    </source>
</evidence>
<organism evidence="1 2">
    <name type="scientific">Peronospora matthiolae</name>
    <dbReference type="NCBI Taxonomy" id="2874970"/>
    <lineage>
        <taxon>Eukaryota</taxon>
        <taxon>Sar</taxon>
        <taxon>Stramenopiles</taxon>
        <taxon>Oomycota</taxon>
        <taxon>Peronosporomycetes</taxon>
        <taxon>Peronosporales</taxon>
        <taxon>Peronosporaceae</taxon>
        <taxon>Peronospora</taxon>
    </lineage>
</organism>
<dbReference type="AlphaFoldDB" id="A0AAV1TM64"/>
<accession>A0AAV1TM64</accession>